<keyword evidence="5" id="KW-0677">Repeat</keyword>
<feature type="region of interest" description="Disordered" evidence="10">
    <location>
        <begin position="1"/>
        <end position="20"/>
    </location>
</feature>
<keyword evidence="6" id="KW-1133">Transmembrane helix</keyword>
<proteinExistence type="predicted"/>
<comment type="caution">
    <text evidence="11">The sequence shown here is derived from an EMBL/GenBank/DDBJ whole genome shotgun (WGS) entry which is preliminary data.</text>
</comment>
<keyword evidence="2" id="KW-0433">Leucine-rich repeat</keyword>
<dbReference type="Proteomes" id="UP000593562">
    <property type="component" value="Unassembled WGS sequence"/>
</dbReference>
<comment type="subcellular location">
    <subcellularLocation>
        <location evidence="1">Membrane</location>
        <topology evidence="1">Single-pass membrane protein</topology>
    </subcellularLocation>
</comment>
<evidence type="ECO:0000256" key="8">
    <source>
        <dbReference type="ARBA" id="ARBA00023170"/>
    </source>
</evidence>
<evidence type="ECO:0000256" key="6">
    <source>
        <dbReference type="ARBA" id="ARBA00022989"/>
    </source>
</evidence>
<evidence type="ECO:0000313" key="11">
    <source>
        <dbReference type="EMBL" id="KAF5751692.1"/>
    </source>
</evidence>
<keyword evidence="4" id="KW-0732">Signal</keyword>
<sequence length="172" mass="19230">MSFNAFNCKTPEEEETPDQGRAEDRLCTYMFSCPIIIFEKRGKKFWRIKSSKEKLKAAIDPQLDTTEETLESISIIAELAGHCTAREPNHRPDMCHAVNVLSPLVEEWKPTIDESDNSFGNDSSPPLLQMLKAWKESESSTVSYNSLSDNSKGSIPERPAGLADSFNSADAR</sequence>
<keyword evidence="3" id="KW-0812">Transmembrane</keyword>
<organism evidence="11 12">
    <name type="scientific">Tripterygium wilfordii</name>
    <name type="common">Thunder God vine</name>
    <dbReference type="NCBI Taxonomy" id="458696"/>
    <lineage>
        <taxon>Eukaryota</taxon>
        <taxon>Viridiplantae</taxon>
        <taxon>Streptophyta</taxon>
        <taxon>Embryophyta</taxon>
        <taxon>Tracheophyta</taxon>
        <taxon>Spermatophyta</taxon>
        <taxon>Magnoliopsida</taxon>
        <taxon>eudicotyledons</taxon>
        <taxon>Gunneridae</taxon>
        <taxon>Pentapetalae</taxon>
        <taxon>rosids</taxon>
        <taxon>fabids</taxon>
        <taxon>Celastrales</taxon>
        <taxon>Celastraceae</taxon>
        <taxon>Tripterygium</taxon>
    </lineage>
</organism>
<keyword evidence="8" id="KW-0675">Receptor</keyword>
<keyword evidence="12" id="KW-1185">Reference proteome</keyword>
<evidence type="ECO:0000256" key="4">
    <source>
        <dbReference type="ARBA" id="ARBA00022729"/>
    </source>
</evidence>
<evidence type="ECO:0000256" key="2">
    <source>
        <dbReference type="ARBA" id="ARBA00022614"/>
    </source>
</evidence>
<dbReference type="GO" id="GO:0016020">
    <property type="term" value="C:membrane"/>
    <property type="evidence" value="ECO:0007669"/>
    <property type="project" value="UniProtKB-SubCell"/>
</dbReference>
<feature type="region of interest" description="Disordered" evidence="10">
    <location>
        <begin position="142"/>
        <end position="172"/>
    </location>
</feature>
<evidence type="ECO:0000256" key="9">
    <source>
        <dbReference type="ARBA" id="ARBA00023180"/>
    </source>
</evidence>
<dbReference type="EMBL" id="JAAARO010000002">
    <property type="protein sequence ID" value="KAF5751692.1"/>
    <property type="molecule type" value="Genomic_DNA"/>
</dbReference>
<accession>A0A7J7DZ62</accession>
<keyword evidence="7" id="KW-0472">Membrane</keyword>
<dbReference type="PANTHER" id="PTHR47986">
    <property type="entry name" value="OSJNBA0070M12.3 PROTEIN"/>
    <property type="match status" value="1"/>
</dbReference>
<evidence type="ECO:0000313" key="12">
    <source>
        <dbReference type="Proteomes" id="UP000593562"/>
    </source>
</evidence>
<reference evidence="11 12" key="1">
    <citation type="journal article" date="2020" name="Nat. Commun.">
        <title>Genome of Tripterygium wilfordii and identification of cytochrome P450 involved in triptolide biosynthesis.</title>
        <authorList>
            <person name="Tu L."/>
            <person name="Su P."/>
            <person name="Zhang Z."/>
            <person name="Gao L."/>
            <person name="Wang J."/>
            <person name="Hu T."/>
            <person name="Zhou J."/>
            <person name="Zhang Y."/>
            <person name="Zhao Y."/>
            <person name="Liu Y."/>
            <person name="Song Y."/>
            <person name="Tong Y."/>
            <person name="Lu Y."/>
            <person name="Yang J."/>
            <person name="Xu C."/>
            <person name="Jia M."/>
            <person name="Peters R.J."/>
            <person name="Huang L."/>
            <person name="Gao W."/>
        </authorList>
    </citation>
    <scope>NUCLEOTIDE SEQUENCE [LARGE SCALE GENOMIC DNA]</scope>
    <source>
        <strain evidence="12">cv. XIE 37</strain>
        <tissue evidence="11">Leaf</tissue>
    </source>
</reference>
<dbReference type="PANTHER" id="PTHR47986:SF1">
    <property type="entry name" value="OS04G0685900 PROTEIN"/>
    <property type="match status" value="1"/>
</dbReference>
<name>A0A7J7DZ62_TRIWF</name>
<keyword evidence="9" id="KW-0325">Glycoprotein</keyword>
<evidence type="ECO:0000256" key="10">
    <source>
        <dbReference type="SAM" id="MobiDB-lite"/>
    </source>
</evidence>
<dbReference type="AlphaFoldDB" id="A0A7J7DZ62"/>
<dbReference type="InParanoid" id="A0A7J7DZ62"/>
<evidence type="ECO:0000256" key="1">
    <source>
        <dbReference type="ARBA" id="ARBA00004167"/>
    </source>
</evidence>
<protein>
    <submittedName>
        <fullName evidence="11">Uncharacterized protein</fullName>
    </submittedName>
</protein>
<gene>
    <name evidence="11" type="ORF">HS088_TW02G00709</name>
</gene>
<evidence type="ECO:0000256" key="7">
    <source>
        <dbReference type="ARBA" id="ARBA00023136"/>
    </source>
</evidence>
<dbReference type="InterPro" id="IPR052422">
    <property type="entry name" value="Auxin_Ser/Thr_Kinase"/>
</dbReference>
<evidence type="ECO:0000256" key="5">
    <source>
        <dbReference type="ARBA" id="ARBA00022737"/>
    </source>
</evidence>
<feature type="compositionally biased region" description="Polar residues" evidence="10">
    <location>
        <begin position="142"/>
        <end position="153"/>
    </location>
</feature>
<evidence type="ECO:0000256" key="3">
    <source>
        <dbReference type="ARBA" id="ARBA00022692"/>
    </source>
</evidence>